<dbReference type="InterPro" id="IPR016161">
    <property type="entry name" value="Ald_DH/histidinol_DH"/>
</dbReference>
<dbReference type="EMBL" id="JABAEK010000004">
    <property type="protein sequence ID" value="NLQ17073.1"/>
    <property type="molecule type" value="Genomic_DNA"/>
</dbReference>
<dbReference type="SUPFAM" id="SSF53720">
    <property type="entry name" value="ALDH-like"/>
    <property type="match status" value="1"/>
</dbReference>
<keyword evidence="2 4" id="KW-0560">Oxidoreductase</keyword>
<gene>
    <name evidence="9" type="ORF">HGG82_05470</name>
</gene>
<dbReference type="PROSITE" id="PS00687">
    <property type="entry name" value="ALDEHYDE_DEHYDR_GLU"/>
    <property type="match status" value="1"/>
</dbReference>
<dbReference type="InterPro" id="IPR029510">
    <property type="entry name" value="Ald_DH_CS_GLU"/>
</dbReference>
<dbReference type="GO" id="GO:0006081">
    <property type="term" value="P:aldehyde metabolic process"/>
    <property type="evidence" value="ECO:0007669"/>
    <property type="project" value="InterPro"/>
</dbReference>
<evidence type="ECO:0000256" key="5">
    <source>
        <dbReference type="PIRSR" id="PIRSR036492-1"/>
    </source>
</evidence>
<comment type="similarity">
    <text evidence="1 4 7">Belongs to the aldehyde dehydrogenase family.</text>
</comment>
<dbReference type="InterPro" id="IPR012394">
    <property type="entry name" value="Aldehyde_DH_NAD(P)"/>
</dbReference>
<dbReference type="PIRSF" id="PIRSF036492">
    <property type="entry name" value="ALDH"/>
    <property type="match status" value="1"/>
</dbReference>
<feature type="active site" evidence="5 6">
    <location>
        <position position="225"/>
    </location>
</feature>
<name>A0A847R3V6_9GAMM</name>
<evidence type="ECO:0000256" key="6">
    <source>
        <dbReference type="PROSITE-ProRule" id="PRU10007"/>
    </source>
</evidence>
<dbReference type="FunFam" id="3.40.309.10:FF:000003">
    <property type="entry name" value="Aldehyde dehydrogenase"/>
    <property type="match status" value="1"/>
</dbReference>
<evidence type="ECO:0000256" key="4">
    <source>
        <dbReference type="PIRNR" id="PIRNR036492"/>
    </source>
</evidence>
<dbReference type="PANTHER" id="PTHR43570:SF20">
    <property type="entry name" value="ALDEHYDE DEHYDROGENASE ALDX-RELATED"/>
    <property type="match status" value="1"/>
</dbReference>
<evidence type="ECO:0000313" key="9">
    <source>
        <dbReference type="EMBL" id="NLQ17073.1"/>
    </source>
</evidence>
<dbReference type="GO" id="GO:0004029">
    <property type="term" value="F:aldehyde dehydrogenase (NAD+) activity"/>
    <property type="evidence" value="ECO:0007669"/>
    <property type="project" value="TreeGrafter"/>
</dbReference>
<evidence type="ECO:0000313" key="10">
    <source>
        <dbReference type="Proteomes" id="UP000586067"/>
    </source>
</evidence>
<dbReference type="PANTHER" id="PTHR43570">
    <property type="entry name" value="ALDEHYDE DEHYDROGENASE"/>
    <property type="match status" value="1"/>
</dbReference>
<evidence type="ECO:0000256" key="1">
    <source>
        <dbReference type="ARBA" id="ARBA00009986"/>
    </source>
</evidence>
<dbReference type="Gene3D" id="3.40.309.10">
    <property type="entry name" value="Aldehyde Dehydrogenase, Chain A, domain 2"/>
    <property type="match status" value="1"/>
</dbReference>
<dbReference type="AlphaFoldDB" id="A0A847R3V6"/>
<sequence length="480" mass="53341">MVSTVTGMHPPAQEIARLQDLFAKQQSAFHCHSMPSAASRIDQLRALKVALIHHQDAIIHAVNEDFSCRAKDETLITEIMMTVQSLNYMIKNIHRWMRPSRRRVSLLFTPSSNQVIYQPLGVVGIMVPWNYPIQLAIVPLATAIAAGNRAMIKMSEFTPATNSVIKKLLADVFDEESVAVIEGEVEVSSAFSETPWNHLIFTGSTAVGKHVMSAAAKNLTPVTLELGGKSPAIIAPGADLHDAVDRICFGKSVNAGQTCISPDYVLLPKGAEKEFIDKYRQAFTQMYPSLRDNSSYTAIINDRQYERLAGWLLEAEDKGAKITQINPAHEDFAGTRKMPPHIIEEGTDSMTIMQEELFGPILPIVPYQSLDDAIHYINNRERPLALYLFSGDKVQQEHVLKQTHSGGVSINDTLMHIAQDDMPFGGIGPSGMGHYHGKEGFLTLSKAKSVHRKGRFNIGKIIYPPYGTAWHKLIYKIFIR</sequence>
<evidence type="ECO:0000256" key="7">
    <source>
        <dbReference type="RuleBase" id="RU003345"/>
    </source>
</evidence>
<evidence type="ECO:0000256" key="3">
    <source>
        <dbReference type="ARBA" id="ARBA00023027"/>
    </source>
</evidence>
<dbReference type="InterPro" id="IPR016163">
    <property type="entry name" value="Ald_DH_C"/>
</dbReference>
<keyword evidence="3" id="KW-0520">NAD</keyword>
<dbReference type="Gene3D" id="3.40.605.10">
    <property type="entry name" value="Aldehyde Dehydrogenase, Chain A, domain 1"/>
    <property type="match status" value="1"/>
</dbReference>
<organism evidence="9 10">
    <name type="scientific">Marinomonas profundi</name>
    <dbReference type="NCBI Taxonomy" id="2726122"/>
    <lineage>
        <taxon>Bacteria</taxon>
        <taxon>Pseudomonadati</taxon>
        <taxon>Pseudomonadota</taxon>
        <taxon>Gammaproteobacteria</taxon>
        <taxon>Oceanospirillales</taxon>
        <taxon>Oceanospirillaceae</taxon>
        <taxon>Marinomonas</taxon>
    </lineage>
</organism>
<dbReference type="CDD" id="cd07133">
    <property type="entry name" value="ALDH_CALDH_CalB"/>
    <property type="match status" value="1"/>
</dbReference>
<proteinExistence type="inferred from homology"/>
<dbReference type="GO" id="GO:0005737">
    <property type="term" value="C:cytoplasm"/>
    <property type="evidence" value="ECO:0007669"/>
    <property type="project" value="TreeGrafter"/>
</dbReference>
<evidence type="ECO:0000256" key="2">
    <source>
        <dbReference type="ARBA" id="ARBA00023002"/>
    </source>
</evidence>
<dbReference type="RefSeq" id="WP_168823598.1">
    <property type="nucleotide sequence ID" value="NZ_CP073013.1"/>
</dbReference>
<accession>A0A847R3V6</accession>
<dbReference type="Pfam" id="PF00171">
    <property type="entry name" value="Aldedh"/>
    <property type="match status" value="1"/>
</dbReference>
<dbReference type="InterPro" id="IPR016162">
    <property type="entry name" value="Ald_DH_N"/>
</dbReference>
<comment type="caution">
    <text evidence="9">The sequence shown here is derived from an EMBL/GenBank/DDBJ whole genome shotgun (WGS) entry which is preliminary data.</text>
</comment>
<dbReference type="FunFam" id="3.40.605.10:FF:000004">
    <property type="entry name" value="Aldehyde dehydrogenase"/>
    <property type="match status" value="1"/>
</dbReference>
<feature type="active site" evidence="5">
    <location>
        <position position="259"/>
    </location>
</feature>
<feature type="domain" description="Aldehyde dehydrogenase" evidence="8">
    <location>
        <begin position="18"/>
        <end position="450"/>
    </location>
</feature>
<dbReference type="Proteomes" id="UP000586067">
    <property type="component" value="Unassembled WGS sequence"/>
</dbReference>
<keyword evidence="10" id="KW-1185">Reference proteome</keyword>
<reference evidence="9 10" key="1">
    <citation type="submission" date="2020-04" db="EMBL/GenBank/DDBJ databases">
        <title>Marinomonas sp. M1K-6 isolated from the deep seawater of the Mariana Trench.</title>
        <authorList>
            <person name="Li Y."/>
        </authorList>
    </citation>
    <scope>NUCLEOTIDE SEQUENCE [LARGE SCALE GENOMIC DNA]</scope>
    <source>
        <strain evidence="9 10">M1K-6</strain>
    </source>
</reference>
<protein>
    <recommendedName>
        <fullName evidence="4">Aldehyde dehydrogenase</fullName>
    </recommendedName>
</protein>
<evidence type="ECO:0000259" key="8">
    <source>
        <dbReference type="Pfam" id="PF00171"/>
    </source>
</evidence>
<dbReference type="InterPro" id="IPR015590">
    <property type="entry name" value="Aldehyde_DH_dom"/>
</dbReference>